<sequence>MYFVSFLIVLIVYVALMIRKSIPPLEDHASYLIPPLEDHPLYLDDKCLIGLQKKEQTHIVNYCLEYGDDYKNETSRFCSECGTPKVVYR</sequence>
<comment type="caution">
    <text evidence="2">The sequence shown here is derived from an EMBL/GenBank/DDBJ whole genome shotgun (WGS) entry which is preliminary data.</text>
</comment>
<dbReference type="EMBL" id="JACGCM010002205">
    <property type="protein sequence ID" value="KAF6143465.1"/>
    <property type="molecule type" value="Genomic_DNA"/>
</dbReference>
<feature type="chain" id="PRO_5029456856" evidence="1">
    <location>
        <begin position="18"/>
        <end position="89"/>
    </location>
</feature>
<keyword evidence="1" id="KW-0732">Signal</keyword>
<proteinExistence type="predicted"/>
<organism evidence="2 3">
    <name type="scientific">Kingdonia uniflora</name>
    <dbReference type="NCBI Taxonomy" id="39325"/>
    <lineage>
        <taxon>Eukaryota</taxon>
        <taxon>Viridiplantae</taxon>
        <taxon>Streptophyta</taxon>
        <taxon>Embryophyta</taxon>
        <taxon>Tracheophyta</taxon>
        <taxon>Spermatophyta</taxon>
        <taxon>Magnoliopsida</taxon>
        <taxon>Ranunculales</taxon>
        <taxon>Circaeasteraceae</taxon>
        <taxon>Kingdonia</taxon>
    </lineage>
</organism>
<protein>
    <submittedName>
        <fullName evidence="2">Uncharacterized protein</fullName>
    </submittedName>
</protein>
<reference evidence="2 3" key="1">
    <citation type="journal article" date="2020" name="IScience">
        <title>Genome Sequencing of the Endangered Kingdonia uniflora (Circaeasteraceae, Ranunculales) Reveals Potential Mechanisms of Evolutionary Specialization.</title>
        <authorList>
            <person name="Sun Y."/>
            <person name="Deng T."/>
            <person name="Zhang A."/>
            <person name="Moore M.J."/>
            <person name="Landis J.B."/>
            <person name="Lin N."/>
            <person name="Zhang H."/>
            <person name="Zhang X."/>
            <person name="Huang J."/>
            <person name="Zhang X."/>
            <person name="Sun H."/>
            <person name="Wang H."/>
        </authorList>
    </citation>
    <scope>NUCLEOTIDE SEQUENCE [LARGE SCALE GENOMIC DNA]</scope>
    <source>
        <strain evidence="2">TB1705</strain>
        <tissue evidence="2">Leaf</tissue>
    </source>
</reference>
<feature type="signal peptide" evidence="1">
    <location>
        <begin position="1"/>
        <end position="17"/>
    </location>
</feature>
<gene>
    <name evidence="2" type="ORF">GIB67_029634</name>
</gene>
<evidence type="ECO:0000256" key="1">
    <source>
        <dbReference type="SAM" id="SignalP"/>
    </source>
</evidence>
<accession>A0A7J7LLB5</accession>
<name>A0A7J7LLB5_9MAGN</name>
<evidence type="ECO:0000313" key="3">
    <source>
        <dbReference type="Proteomes" id="UP000541444"/>
    </source>
</evidence>
<keyword evidence="3" id="KW-1185">Reference proteome</keyword>
<dbReference type="AlphaFoldDB" id="A0A7J7LLB5"/>
<evidence type="ECO:0000313" key="2">
    <source>
        <dbReference type="EMBL" id="KAF6143465.1"/>
    </source>
</evidence>
<dbReference type="Proteomes" id="UP000541444">
    <property type="component" value="Unassembled WGS sequence"/>
</dbReference>